<reference evidence="1 2" key="1">
    <citation type="submission" date="2014-08" db="EMBL/GenBank/DDBJ databases">
        <title>Porphyromonas gulae strain:COT-052_OH1451 Genome sequencing.</title>
        <authorList>
            <person name="Wallis C."/>
            <person name="Deusch O."/>
            <person name="O'Flynn C."/>
            <person name="Davis I."/>
            <person name="Jospin G."/>
            <person name="Darling A.E."/>
            <person name="Coil D.A."/>
            <person name="Alexiev A."/>
            <person name="Horsfall A."/>
            <person name="Kirkwood N."/>
            <person name="Harris S."/>
            <person name="Eisen J.A."/>
        </authorList>
    </citation>
    <scope>NUCLEOTIDE SEQUENCE [LARGE SCALE GENOMIC DNA]</scope>
    <source>
        <strain evidence="2">COT-052 OH1451</strain>
    </source>
</reference>
<dbReference type="AlphaFoldDB" id="A0A0A2F3I5"/>
<evidence type="ECO:0000313" key="2">
    <source>
        <dbReference type="Proteomes" id="UP000030130"/>
    </source>
</evidence>
<dbReference type="EMBL" id="JRAI01000052">
    <property type="protein sequence ID" value="KGN85568.1"/>
    <property type="molecule type" value="Genomic_DNA"/>
</dbReference>
<evidence type="ECO:0000313" key="1">
    <source>
        <dbReference type="EMBL" id="KGN85568.1"/>
    </source>
</evidence>
<protein>
    <submittedName>
        <fullName evidence="1">Uncharacterized protein</fullName>
    </submittedName>
</protein>
<name>A0A0A2F3I5_9PORP</name>
<organism evidence="1 2">
    <name type="scientific">Porphyromonas gulae</name>
    <dbReference type="NCBI Taxonomy" id="111105"/>
    <lineage>
        <taxon>Bacteria</taxon>
        <taxon>Pseudomonadati</taxon>
        <taxon>Bacteroidota</taxon>
        <taxon>Bacteroidia</taxon>
        <taxon>Bacteroidales</taxon>
        <taxon>Porphyromonadaceae</taxon>
        <taxon>Porphyromonas</taxon>
    </lineage>
</organism>
<accession>A0A0A2F3I5</accession>
<dbReference type="STRING" id="111105.HR09_08850"/>
<comment type="caution">
    <text evidence="1">The sequence shown here is derived from an EMBL/GenBank/DDBJ whole genome shotgun (WGS) entry which is preliminary data.</text>
</comment>
<sequence>MEDSRINSCFYNFYYYRSVRPVGLLHNVLSMTKMLIFIEEFVKPQALPRSFTCIEVSGCKVVSTRAVSFSFPGHSFPIVYRIMSDFLYSNPIH</sequence>
<dbReference type="Proteomes" id="UP000030130">
    <property type="component" value="Unassembled WGS sequence"/>
</dbReference>
<proteinExistence type="predicted"/>
<gene>
    <name evidence="1" type="ORF">HR08_05645</name>
</gene>